<protein>
    <submittedName>
        <fullName evidence="1">Uncharacterized protein</fullName>
    </submittedName>
</protein>
<evidence type="ECO:0000313" key="1">
    <source>
        <dbReference type="EMBL" id="VVU95241.1"/>
    </source>
</evidence>
<gene>
    <name evidence="1" type="ORF">CPAV1605_966</name>
</gene>
<accession>A0A5E8CJ23</accession>
<organism evidence="1">
    <name type="scientific">seawater metagenome</name>
    <dbReference type="NCBI Taxonomy" id="1561972"/>
    <lineage>
        <taxon>unclassified sequences</taxon>
        <taxon>metagenomes</taxon>
        <taxon>ecological metagenomes</taxon>
    </lineage>
</organism>
<name>A0A5E8CJ23_9ZZZZ</name>
<proteinExistence type="predicted"/>
<dbReference type="EMBL" id="CABVLZ010000004">
    <property type="protein sequence ID" value="VVU95241.1"/>
    <property type="molecule type" value="Genomic_DNA"/>
</dbReference>
<sequence length="157" mass="18581">MPNFTNNDENFLSLKPLSRLELENVILNSKCKYCSASDYNRVYNISYLSNGFFINQKTENDHIVQKGYGTFKFEGNDIGFMNIQYLEKLNSENIKSPFNMNHPFYSQLDDYQIGPFYIVDSYNENFLESRRNITQLLYSGPNNRRLLTVYKDEAEKW</sequence>
<reference evidence="1" key="1">
    <citation type="submission" date="2019-09" db="EMBL/GenBank/DDBJ databases">
        <authorList>
            <person name="Needham M D."/>
        </authorList>
    </citation>
    <scope>NUCLEOTIDE SEQUENCE</scope>
</reference>
<dbReference type="AlphaFoldDB" id="A0A5E8CJ23"/>